<evidence type="ECO:0000313" key="1">
    <source>
        <dbReference type="EMBL" id="TGZ80996.1"/>
    </source>
</evidence>
<proteinExistence type="predicted"/>
<sequence length="150" mass="17155">MVRRWGLRTLQCNAPPTQSITMAEPGQFDGYRLIQKEANIHCNRHDAHPTSSCFRPNLPVKGYKVCATENFGVTRPQYVLQVFRGRSDIRCRCQNESDHQPELAKRPSPDSLDVSIDLSHNVVAKVGINMNFTRRSLRERPFSATLDWTT</sequence>
<accession>A0A4S2MWS0</accession>
<evidence type="ECO:0000313" key="2">
    <source>
        <dbReference type="Proteomes" id="UP000298138"/>
    </source>
</evidence>
<dbReference type="AlphaFoldDB" id="A0A4S2MWS0"/>
<dbReference type="EMBL" id="ML220121">
    <property type="protein sequence ID" value="TGZ80996.1"/>
    <property type="molecule type" value="Genomic_DNA"/>
</dbReference>
<organism evidence="1 2">
    <name type="scientific">Ascodesmis nigricans</name>
    <dbReference type="NCBI Taxonomy" id="341454"/>
    <lineage>
        <taxon>Eukaryota</taxon>
        <taxon>Fungi</taxon>
        <taxon>Dikarya</taxon>
        <taxon>Ascomycota</taxon>
        <taxon>Pezizomycotina</taxon>
        <taxon>Pezizomycetes</taxon>
        <taxon>Pezizales</taxon>
        <taxon>Ascodesmidaceae</taxon>
        <taxon>Ascodesmis</taxon>
    </lineage>
</organism>
<name>A0A4S2MWS0_9PEZI</name>
<gene>
    <name evidence="1" type="ORF">EX30DRAFT_33752</name>
</gene>
<protein>
    <submittedName>
        <fullName evidence="1">Uncharacterized protein</fullName>
    </submittedName>
</protein>
<dbReference type="InParanoid" id="A0A4S2MWS0"/>
<reference evidence="1 2" key="1">
    <citation type="submission" date="2019-04" db="EMBL/GenBank/DDBJ databases">
        <title>Comparative genomics and transcriptomics to analyze fruiting body development in filamentous ascomycetes.</title>
        <authorList>
            <consortium name="DOE Joint Genome Institute"/>
            <person name="Lutkenhaus R."/>
            <person name="Traeger S."/>
            <person name="Breuer J."/>
            <person name="Kuo A."/>
            <person name="Lipzen A."/>
            <person name="Pangilinan J."/>
            <person name="Dilworth D."/>
            <person name="Sandor L."/>
            <person name="Poggeler S."/>
            <person name="Barry K."/>
            <person name="Grigoriev I.V."/>
            <person name="Nowrousian M."/>
        </authorList>
    </citation>
    <scope>NUCLEOTIDE SEQUENCE [LARGE SCALE GENOMIC DNA]</scope>
    <source>
        <strain evidence="1 2">CBS 389.68</strain>
    </source>
</reference>
<dbReference type="Proteomes" id="UP000298138">
    <property type="component" value="Unassembled WGS sequence"/>
</dbReference>
<keyword evidence="2" id="KW-1185">Reference proteome</keyword>